<proteinExistence type="predicted"/>
<dbReference type="STRING" id="872965.SE16_02605"/>
<evidence type="ECO:0000313" key="3">
    <source>
        <dbReference type="Proteomes" id="UP000037784"/>
    </source>
</evidence>
<accession>A0A0N0RFV9</accession>
<evidence type="ECO:0000313" key="2">
    <source>
        <dbReference type="EMBL" id="KPL89366.1"/>
    </source>
</evidence>
<dbReference type="OrthoDB" id="141597at2"/>
<evidence type="ECO:0008006" key="5">
    <source>
        <dbReference type="Google" id="ProtNLM"/>
    </source>
</evidence>
<protein>
    <recommendedName>
        <fullName evidence="5">Phage protein D</fullName>
    </recommendedName>
</protein>
<dbReference type="AlphaFoldDB" id="A0A0N0RFV9"/>
<reference evidence="3" key="3">
    <citation type="submission" date="2015-08" db="EMBL/GenBank/DDBJ databases">
        <title>Draft Genome Sequence of a Heterotrophic Facultative Anaerobic Bacterium Ardenticatena maritima Strain 110S.</title>
        <authorList>
            <person name="Kawaichi S."/>
            <person name="Yoshida T."/>
            <person name="Sako Y."/>
            <person name="Nakamura R."/>
        </authorList>
    </citation>
    <scope>NUCLEOTIDE SEQUENCE [LARGE SCALE GENOMIC DNA]</scope>
    <source>
        <strain evidence="3">110S</strain>
    </source>
</reference>
<dbReference type="Proteomes" id="UP000050502">
    <property type="component" value="Unassembled WGS sequence"/>
</dbReference>
<comment type="caution">
    <text evidence="1">The sequence shown here is derived from an EMBL/GenBank/DDBJ whole genome shotgun (WGS) entry which is preliminary data.</text>
</comment>
<reference evidence="2 4" key="2">
    <citation type="submission" date="2015-07" db="EMBL/GenBank/DDBJ databases">
        <title>Whole genome sequence of Ardenticatena maritima DSM 23922.</title>
        <authorList>
            <person name="Hemp J."/>
            <person name="Ward L.M."/>
            <person name="Pace L.A."/>
            <person name="Fischer W.W."/>
        </authorList>
    </citation>
    <scope>NUCLEOTIDE SEQUENCE [LARGE SCALE GENOMIC DNA]</scope>
    <source>
        <strain evidence="2 4">110S</strain>
    </source>
</reference>
<reference evidence="1 3" key="1">
    <citation type="journal article" date="2015" name="Genome Announc.">
        <title>Draft Genome Sequence of a Heterotrophic Facultative Anaerobic Thermophilic Bacterium, Ardenticatena maritima Strain 110ST.</title>
        <authorList>
            <person name="Kawaichi S."/>
            <person name="Yoshida T."/>
            <person name="Sako Y."/>
            <person name="Nakamura R."/>
        </authorList>
    </citation>
    <scope>NUCLEOTIDE SEQUENCE [LARGE SCALE GENOMIC DNA]</scope>
    <source>
        <strain evidence="1 3">110S</strain>
    </source>
</reference>
<dbReference type="PATRIC" id="fig|872965.6.peg.472"/>
<evidence type="ECO:0000313" key="4">
    <source>
        <dbReference type="Proteomes" id="UP000050502"/>
    </source>
</evidence>
<dbReference type="Pfam" id="PF05954">
    <property type="entry name" value="Phage_GPD"/>
    <property type="match status" value="1"/>
</dbReference>
<dbReference type="SUPFAM" id="SSF69279">
    <property type="entry name" value="Phage tail proteins"/>
    <property type="match status" value="1"/>
</dbReference>
<evidence type="ECO:0000313" key="1">
    <source>
        <dbReference type="EMBL" id="GAP64558.1"/>
    </source>
</evidence>
<sequence>MTTRPPPTNLLYAARPTIFIDERENPALSAGLLTMRIEENEEGLAHCELTFGNWGTTGGEVGFLYFDRALLDFGRTISITAGDGDAQAEIFRGRISALEGRFPQQRPPELTIFAEDALQALRMTRRTRVFEEMSDGEIVKRIAGEHSLQHNVSLSGPTHSAIAQLNQSDLAFLRERVRAVGGVLWVEDQTLFAAPLAERDAGTVELTYGQRLLEFTALADLAHQRTAVHVHGWDEQAKTSISATGRTTALSADLSGKTGGFDLLEEAFGAREEHLVHHAAATQAAVDALADAAAVRTARRFVRGRGVCEGDGRIRVGAHLKLNEIGAMFEGVYDVVEVRHTFDGVEGYRTAFVVERPAIGA</sequence>
<dbReference type="Gene3D" id="3.55.50.10">
    <property type="entry name" value="Baseplate protein-like domains"/>
    <property type="match status" value="1"/>
</dbReference>
<dbReference type="EMBL" id="BBZA01000283">
    <property type="protein sequence ID" value="GAP64558.1"/>
    <property type="molecule type" value="Genomic_DNA"/>
</dbReference>
<name>A0A0N0RFV9_9CHLR</name>
<dbReference type="RefSeq" id="WP_054494237.1">
    <property type="nucleotide sequence ID" value="NZ_BBZA01000283.1"/>
</dbReference>
<keyword evidence="3" id="KW-1185">Reference proteome</keyword>
<dbReference type="EMBL" id="LGKN01000003">
    <property type="protein sequence ID" value="KPL89366.1"/>
    <property type="molecule type" value="Genomic_DNA"/>
</dbReference>
<organism evidence="1 3">
    <name type="scientific">Ardenticatena maritima</name>
    <dbReference type="NCBI Taxonomy" id="872965"/>
    <lineage>
        <taxon>Bacteria</taxon>
        <taxon>Bacillati</taxon>
        <taxon>Chloroflexota</taxon>
        <taxon>Ardenticatenia</taxon>
        <taxon>Ardenticatenales</taxon>
        <taxon>Ardenticatenaceae</taxon>
        <taxon>Ardenticatena</taxon>
    </lineage>
</organism>
<dbReference type="Proteomes" id="UP000037784">
    <property type="component" value="Unassembled WGS sequence"/>
</dbReference>
<dbReference type="InParanoid" id="A0A0N0RFV9"/>
<gene>
    <name evidence="1" type="ORF">ARMA_2981</name>
    <name evidence="2" type="ORF">SE16_02605</name>
</gene>